<keyword evidence="1" id="KW-0285">Flavoprotein</keyword>
<keyword evidence="3" id="KW-0521">NADP</keyword>
<dbReference type="InterPro" id="IPR023936">
    <property type="entry name" value="RutE-like"/>
</dbReference>
<dbReference type="NCBIfam" id="NF003768">
    <property type="entry name" value="PRK05365.1"/>
    <property type="match status" value="1"/>
</dbReference>
<reference evidence="6 7" key="1">
    <citation type="submission" date="2020-05" db="EMBL/GenBank/DDBJ databases">
        <title>Horizontal transmission and recombination maintain forever young bacterial symbiont genomes.</title>
        <authorList>
            <person name="Russell S.L."/>
            <person name="Pepper-Tunick E."/>
            <person name="Svedberg J."/>
            <person name="Byrne A."/>
            <person name="Ruelas Castillo J."/>
            <person name="Vollmers C."/>
            <person name="Beinart R.A."/>
            <person name="Corbett-Detig R."/>
        </authorList>
    </citation>
    <scope>NUCLEOTIDE SEQUENCE [LARGE SCALE GENOMIC DNA]</scope>
    <source>
        <strain evidence="6">Monterey_2004</strain>
    </source>
</reference>
<dbReference type="CDD" id="cd02148">
    <property type="entry name" value="RutE-like"/>
    <property type="match status" value="1"/>
</dbReference>
<evidence type="ECO:0000313" key="7">
    <source>
        <dbReference type="Proteomes" id="UP000525329"/>
    </source>
</evidence>
<name>A0A853G3H9_9GAMM</name>
<dbReference type="PANTHER" id="PTHR43543">
    <property type="entry name" value="MALONIC SEMIALDEHYDE REDUCTASE RUTE-RELATED"/>
    <property type="match status" value="1"/>
</dbReference>
<comment type="caution">
    <text evidence="6">The sequence shown here is derived from an EMBL/GenBank/DDBJ whole genome shotgun (WGS) entry which is preliminary data.</text>
</comment>
<dbReference type="PANTHER" id="PTHR43543:SF1">
    <property type="entry name" value="MALONIC SEMIALDEHYDE REDUCTASE RUTE-RELATED"/>
    <property type="match status" value="1"/>
</dbReference>
<feature type="domain" description="Nitroreductase" evidence="5">
    <location>
        <begin position="15"/>
        <end position="171"/>
    </location>
</feature>
<dbReference type="InterPro" id="IPR029479">
    <property type="entry name" value="Nitroreductase"/>
</dbReference>
<keyword evidence="4 6" id="KW-0560">Oxidoreductase</keyword>
<accession>A0A853G3H9</accession>
<evidence type="ECO:0000313" key="6">
    <source>
        <dbReference type="EMBL" id="NYT52894.1"/>
    </source>
</evidence>
<dbReference type="EMBL" id="JACCHU010000002">
    <property type="protein sequence ID" value="NYT52894.1"/>
    <property type="molecule type" value="Genomic_DNA"/>
</dbReference>
<evidence type="ECO:0000256" key="3">
    <source>
        <dbReference type="ARBA" id="ARBA00022857"/>
    </source>
</evidence>
<protein>
    <submittedName>
        <fullName evidence="6">Malonic semialdehyde reductase</fullName>
        <ecNumber evidence="6">1.1.1.298</ecNumber>
    </submittedName>
</protein>
<dbReference type="Pfam" id="PF00881">
    <property type="entry name" value="Nitroreductase"/>
    <property type="match status" value="1"/>
</dbReference>
<dbReference type="Proteomes" id="UP000525329">
    <property type="component" value="Unassembled WGS sequence"/>
</dbReference>
<sequence>MLNKDTLDTLFRHARSHNGWLKQDVSKTQCHQIYELMKFAPTATNNCPVRITFIKSHAAKQRLKPHLNEGNIDKSMNAPAIAIISYDTEFYKKLPFLFPHTNAKSWYEGKPEKIKLAGNVNATLQGAYFIIASRAIGLDCGPIGGFNKDTLNDDFFTDGKTKSIFLCGIGYGDHSKIFPRLPRLSFDEACKII</sequence>
<evidence type="ECO:0000259" key="5">
    <source>
        <dbReference type="Pfam" id="PF00881"/>
    </source>
</evidence>
<dbReference type="Gene3D" id="3.40.109.10">
    <property type="entry name" value="NADH Oxidase"/>
    <property type="match status" value="1"/>
</dbReference>
<evidence type="ECO:0000256" key="2">
    <source>
        <dbReference type="ARBA" id="ARBA00022643"/>
    </source>
</evidence>
<evidence type="ECO:0000256" key="1">
    <source>
        <dbReference type="ARBA" id="ARBA00022630"/>
    </source>
</evidence>
<dbReference type="SUPFAM" id="SSF55469">
    <property type="entry name" value="FMN-dependent nitroreductase-like"/>
    <property type="match status" value="1"/>
</dbReference>
<dbReference type="EC" id="1.1.1.298" evidence="6"/>
<keyword evidence="2" id="KW-0288">FMN</keyword>
<proteinExistence type="predicted"/>
<dbReference type="InterPro" id="IPR000415">
    <property type="entry name" value="Nitroreductase-like"/>
</dbReference>
<dbReference type="AlphaFoldDB" id="A0A853G3H9"/>
<dbReference type="GO" id="GO:0035527">
    <property type="term" value="F:3-hydroxypropionate dehydrogenase (NADP+) activity"/>
    <property type="evidence" value="ECO:0007669"/>
    <property type="project" value="UniProtKB-EC"/>
</dbReference>
<dbReference type="InterPro" id="IPR050461">
    <property type="entry name" value="Nitroreductase_HadB/RutE"/>
</dbReference>
<organism evidence="6 7">
    <name type="scientific">Candidatus Vesicomyosocius endoextente</name>
    <dbReference type="NCBI Taxonomy" id="2738853"/>
    <lineage>
        <taxon>Bacteria</taxon>
        <taxon>Pseudomonadati</taxon>
        <taxon>Pseudomonadota</taxon>
        <taxon>Gammaproteobacteria</taxon>
        <taxon>Candidatus Pseudothioglobaceae</taxon>
        <taxon>Candidatus Vesicomyidisocius</taxon>
    </lineage>
</organism>
<gene>
    <name evidence="6" type="ORF">H0A74_04950</name>
</gene>
<evidence type="ECO:0000256" key="4">
    <source>
        <dbReference type="ARBA" id="ARBA00023002"/>
    </source>
</evidence>